<keyword evidence="1" id="KW-0227">DNA damage</keyword>
<keyword evidence="3" id="KW-0378">Hydrolase</keyword>
<dbReference type="PANTHER" id="PTHR42942">
    <property type="entry name" value="6-O-METHYLGUANINE DNA METHYLTRANSFERASE"/>
    <property type="match status" value="1"/>
</dbReference>
<dbReference type="RefSeq" id="WP_033515252.1">
    <property type="nucleotide sequence ID" value="NZ_JGYV01000018.1"/>
</dbReference>
<dbReference type="Proteomes" id="UP000029067">
    <property type="component" value="Unassembled WGS sequence"/>
</dbReference>
<dbReference type="InterPro" id="IPR036217">
    <property type="entry name" value="MethylDNA_cys_MeTrfase_DNAb"/>
</dbReference>
<dbReference type="GO" id="GO:0006281">
    <property type="term" value="P:DNA repair"/>
    <property type="evidence" value="ECO:0007669"/>
    <property type="project" value="InterPro"/>
</dbReference>
<dbReference type="AlphaFoldDB" id="A0A087APN5"/>
<dbReference type="GO" id="GO:0043737">
    <property type="term" value="F:deoxyribonuclease V activity"/>
    <property type="evidence" value="ECO:0007669"/>
    <property type="project" value="UniProtKB-EC"/>
</dbReference>
<dbReference type="EMBL" id="JGYV01000018">
    <property type="protein sequence ID" value="KFI60735.1"/>
    <property type="molecule type" value="Genomic_DNA"/>
</dbReference>
<dbReference type="InterPro" id="IPR052520">
    <property type="entry name" value="ATL_DNA_repair"/>
</dbReference>
<keyword evidence="3" id="KW-0808">Transferase</keyword>
<dbReference type="SUPFAM" id="SSF46767">
    <property type="entry name" value="Methylated DNA-protein cysteine methyltransferase, C-terminal domain"/>
    <property type="match status" value="1"/>
</dbReference>
<name>A0A087APN5_9BIFI</name>
<keyword evidence="3" id="KW-0489">Methyltransferase</keyword>
<dbReference type="EC" id="3.1.21.7" evidence="3"/>
<dbReference type="eggNOG" id="COG3695">
    <property type="taxonomic scope" value="Bacteria"/>
</dbReference>
<dbReference type="InterPro" id="IPR014048">
    <property type="entry name" value="MethylDNA_cys_MeTrfase_DNA-bd"/>
</dbReference>
<dbReference type="CDD" id="cd06445">
    <property type="entry name" value="ATase"/>
    <property type="match status" value="1"/>
</dbReference>
<evidence type="ECO:0000256" key="1">
    <source>
        <dbReference type="ARBA" id="ARBA00022763"/>
    </source>
</evidence>
<accession>A0A087APN5</accession>
<reference evidence="3 4" key="1">
    <citation type="submission" date="2014-03" db="EMBL/GenBank/DDBJ databases">
        <title>Genomics of Bifidobacteria.</title>
        <authorList>
            <person name="Ventura M."/>
            <person name="Milani C."/>
            <person name="Lugli G.A."/>
        </authorList>
    </citation>
    <scope>NUCLEOTIDE SEQUENCE [LARGE SCALE GENOMIC DNA]</scope>
    <source>
        <strain evidence="3 4">LMG 10738</strain>
    </source>
</reference>
<evidence type="ECO:0000313" key="3">
    <source>
        <dbReference type="EMBL" id="KFI60735.1"/>
    </source>
</evidence>
<dbReference type="OrthoDB" id="9811249at2"/>
<comment type="caution">
    <text evidence="3">The sequence shown here is derived from an EMBL/GenBank/DDBJ whole genome shotgun (WGS) entry which is preliminary data.</text>
</comment>
<dbReference type="InterPro" id="IPR036388">
    <property type="entry name" value="WH-like_DNA-bd_sf"/>
</dbReference>
<keyword evidence="4" id="KW-1185">Reference proteome</keyword>
<feature type="domain" description="Methylated-DNA-[protein]-cysteine S-methyltransferase DNA binding" evidence="2">
    <location>
        <begin position="12"/>
        <end position="85"/>
    </location>
</feature>
<dbReference type="PANTHER" id="PTHR42942:SF1">
    <property type="entry name" value="ALKYLTRANSFERASE-LIKE PROTEIN 1"/>
    <property type="match status" value="1"/>
</dbReference>
<gene>
    <name evidence="3" type="ORF">BCUN_1898</name>
</gene>
<evidence type="ECO:0000259" key="2">
    <source>
        <dbReference type="Pfam" id="PF01035"/>
    </source>
</evidence>
<dbReference type="Gene3D" id="1.10.10.10">
    <property type="entry name" value="Winged helix-like DNA-binding domain superfamily/Winged helix DNA-binding domain"/>
    <property type="match status" value="1"/>
</dbReference>
<evidence type="ECO:0000313" key="4">
    <source>
        <dbReference type="Proteomes" id="UP000029067"/>
    </source>
</evidence>
<dbReference type="GO" id="GO:0008168">
    <property type="term" value="F:methyltransferase activity"/>
    <property type="evidence" value="ECO:0007669"/>
    <property type="project" value="UniProtKB-KW"/>
</dbReference>
<dbReference type="STRING" id="1688.BCUN_1898"/>
<protein>
    <submittedName>
        <fullName evidence="3">O-6-methylguanine DNA methyltransferase</fullName>
        <ecNumber evidence="3">3.1.21.7</ecNumber>
    </submittedName>
</protein>
<dbReference type="GO" id="GO:0032259">
    <property type="term" value="P:methylation"/>
    <property type="evidence" value="ECO:0007669"/>
    <property type="project" value="UniProtKB-KW"/>
</dbReference>
<proteinExistence type="predicted"/>
<organism evidence="3 4">
    <name type="scientific">Bifidobacterium cuniculi</name>
    <dbReference type="NCBI Taxonomy" id="1688"/>
    <lineage>
        <taxon>Bacteria</taxon>
        <taxon>Bacillati</taxon>
        <taxon>Actinomycetota</taxon>
        <taxon>Actinomycetes</taxon>
        <taxon>Bifidobacteriales</taxon>
        <taxon>Bifidobacteriaceae</taxon>
        <taxon>Bifidobacterium</taxon>
    </lineage>
</organism>
<sequence length="103" mass="11721">MARNLSNDLAYEILSVVEEIPEGMVTTYGTIARLIGHPRNARLVGRVLAHAEDYGDYPCHRVVNHEGRLAPNWPEQRFLLEREGVPMKDDTHVDLADTLWDGR</sequence>
<dbReference type="Pfam" id="PF01035">
    <property type="entry name" value="DNA_binding_1"/>
    <property type="match status" value="1"/>
</dbReference>